<evidence type="ECO:0000313" key="2">
    <source>
        <dbReference type="EMBL" id="GBQ87183.1"/>
    </source>
</evidence>
<dbReference type="EMBL" id="BAPV01000009">
    <property type="protein sequence ID" value="GBQ87183.1"/>
    <property type="molecule type" value="Genomic_DNA"/>
</dbReference>
<organism evidence="2 3">
    <name type="scientific">Asaia krungthepensis NRIC 0535</name>
    <dbReference type="NCBI Taxonomy" id="1307925"/>
    <lineage>
        <taxon>Bacteria</taxon>
        <taxon>Pseudomonadati</taxon>
        <taxon>Pseudomonadota</taxon>
        <taxon>Alphaproteobacteria</taxon>
        <taxon>Acetobacterales</taxon>
        <taxon>Acetobacteraceae</taxon>
        <taxon>Asaia</taxon>
    </lineage>
</organism>
<name>A0ABQ0Q1R4_9PROT</name>
<evidence type="ECO:0000313" key="3">
    <source>
        <dbReference type="Proteomes" id="UP001062776"/>
    </source>
</evidence>
<keyword evidence="3" id="KW-1185">Reference proteome</keyword>
<evidence type="ECO:0000256" key="1">
    <source>
        <dbReference type="SAM" id="MobiDB-lite"/>
    </source>
</evidence>
<feature type="region of interest" description="Disordered" evidence="1">
    <location>
        <begin position="27"/>
        <end position="62"/>
    </location>
</feature>
<reference evidence="2" key="1">
    <citation type="submission" date="2013-04" db="EMBL/GenBank/DDBJ databases">
        <title>The genome sequencing project of 58 acetic acid bacteria.</title>
        <authorList>
            <person name="Okamoto-Kainuma A."/>
            <person name="Ishikawa M."/>
            <person name="Umino S."/>
            <person name="Koizumi Y."/>
            <person name="Shiwa Y."/>
            <person name="Yoshikawa H."/>
            <person name="Matsutani M."/>
            <person name="Matsushita K."/>
        </authorList>
    </citation>
    <scope>NUCLEOTIDE SEQUENCE</scope>
    <source>
        <strain evidence="2">NRIC 0535</strain>
    </source>
</reference>
<gene>
    <name evidence="2" type="ORF">AA0535_1213</name>
</gene>
<dbReference type="Proteomes" id="UP001062776">
    <property type="component" value="Unassembled WGS sequence"/>
</dbReference>
<comment type="caution">
    <text evidence="2">The sequence shown here is derived from an EMBL/GenBank/DDBJ whole genome shotgun (WGS) entry which is preliminary data.</text>
</comment>
<proteinExistence type="predicted"/>
<accession>A0ABQ0Q1R4</accession>
<sequence>MSRLIPDFRLDILVGMEVLGEVFGRLGHENSPPELEMRAAGSSVTSRAGIMEQQLGKHRPEN</sequence>
<protein>
    <submittedName>
        <fullName evidence="2">Uncharacterized protein</fullName>
    </submittedName>
</protein>